<accession>A0A2N9LVD7</accession>
<evidence type="ECO:0000256" key="1">
    <source>
        <dbReference type="SAM" id="MobiDB-lite"/>
    </source>
</evidence>
<dbReference type="Proteomes" id="UP000239735">
    <property type="component" value="Unassembled WGS sequence"/>
</dbReference>
<evidence type="ECO:0000313" key="2">
    <source>
        <dbReference type="EMBL" id="SPE27186.1"/>
    </source>
</evidence>
<evidence type="ECO:0000313" key="3">
    <source>
        <dbReference type="Proteomes" id="UP000239735"/>
    </source>
</evidence>
<sequence length="75" mass="8294">MQRHASRDLRPKQILSENPPSYADKPTEDAKVSLQRKIFLGKQVTSGSADRRRTGLGGKSFAPDAMRTHSPSSRS</sequence>
<proteinExistence type="predicted"/>
<dbReference type="AlphaFoldDB" id="A0A2N9LVD7"/>
<organism evidence="2 3">
    <name type="scientific">Candidatus Sulfuritelmatomonas gaucii</name>
    <dbReference type="NCBI Taxonomy" id="2043161"/>
    <lineage>
        <taxon>Bacteria</taxon>
        <taxon>Pseudomonadati</taxon>
        <taxon>Acidobacteriota</taxon>
        <taxon>Terriglobia</taxon>
        <taxon>Terriglobales</taxon>
        <taxon>Acidobacteriaceae</taxon>
        <taxon>Candidatus Sulfuritelmatomonas</taxon>
    </lineage>
</organism>
<protein>
    <submittedName>
        <fullName evidence="2">Uncharacterized protein</fullName>
    </submittedName>
</protein>
<feature type="region of interest" description="Disordered" evidence="1">
    <location>
        <begin position="1"/>
        <end position="30"/>
    </location>
</feature>
<name>A0A2N9LVD7_9BACT</name>
<feature type="region of interest" description="Disordered" evidence="1">
    <location>
        <begin position="43"/>
        <end position="75"/>
    </location>
</feature>
<reference evidence="3" key="1">
    <citation type="submission" date="2018-02" db="EMBL/GenBank/DDBJ databases">
        <authorList>
            <person name="Hausmann B."/>
        </authorList>
    </citation>
    <scope>NUCLEOTIDE SEQUENCE [LARGE SCALE GENOMIC DNA]</scope>
    <source>
        <strain evidence="3">Peat soil MAG SbA5</strain>
    </source>
</reference>
<gene>
    <name evidence="2" type="ORF">SBA5_580065</name>
</gene>
<feature type="compositionally biased region" description="Basic and acidic residues" evidence="1">
    <location>
        <begin position="1"/>
        <end position="11"/>
    </location>
</feature>
<dbReference type="EMBL" id="OKRB01000117">
    <property type="protein sequence ID" value="SPE27186.1"/>
    <property type="molecule type" value="Genomic_DNA"/>
</dbReference>